<dbReference type="Pfam" id="PF02684">
    <property type="entry name" value="LpxB"/>
    <property type="match status" value="1"/>
</dbReference>
<evidence type="ECO:0000313" key="11">
    <source>
        <dbReference type="EMBL" id="HFX14286.1"/>
    </source>
</evidence>
<dbReference type="PANTHER" id="PTHR30372:SF4">
    <property type="entry name" value="LIPID-A-DISACCHARIDE SYNTHASE, MITOCHONDRIAL-RELATED"/>
    <property type="match status" value="1"/>
</dbReference>
<evidence type="ECO:0000256" key="8">
    <source>
        <dbReference type="ARBA" id="ARBA00023098"/>
    </source>
</evidence>
<organism evidence="11">
    <name type="scientific">Dictyoglomus thermophilum</name>
    <dbReference type="NCBI Taxonomy" id="14"/>
    <lineage>
        <taxon>Bacteria</taxon>
        <taxon>Pseudomonadati</taxon>
        <taxon>Dictyoglomota</taxon>
        <taxon>Dictyoglomia</taxon>
        <taxon>Dictyoglomales</taxon>
        <taxon>Dictyoglomaceae</taxon>
        <taxon>Dictyoglomus</taxon>
    </lineage>
</organism>
<evidence type="ECO:0000256" key="9">
    <source>
        <dbReference type="ARBA" id="ARBA00048975"/>
    </source>
</evidence>
<keyword evidence="4" id="KW-0444">Lipid biosynthesis</keyword>
<reference evidence="11" key="1">
    <citation type="journal article" date="2020" name="mSystems">
        <title>Genome- and Community-Level Interaction Insights into Carbon Utilization and Element Cycling Functions of Hydrothermarchaeota in Hydrothermal Sediment.</title>
        <authorList>
            <person name="Zhou Z."/>
            <person name="Liu Y."/>
            <person name="Xu W."/>
            <person name="Pan J."/>
            <person name="Luo Z.H."/>
            <person name="Li M."/>
        </authorList>
    </citation>
    <scope>NUCLEOTIDE SEQUENCE [LARGE SCALE GENOMIC DNA]</scope>
    <source>
        <strain evidence="11">SpSt-81</strain>
    </source>
</reference>
<comment type="caution">
    <text evidence="11">The sequence shown here is derived from an EMBL/GenBank/DDBJ whole genome shotgun (WGS) entry which is preliminary data.</text>
</comment>
<proteinExistence type="predicted"/>
<dbReference type="SUPFAM" id="SSF53756">
    <property type="entry name" value="UDP-Glycosyltransferase/glycogen phosphorylase"/>
    <property type="match status" value="1"/>
</dbReference>
<sequence>MKIFFSALEVSADLHGSKLINALKQKQKNIYFFGLGGERMKEEGLDVRWDLTRYSTVGFVEPLPYIPKLLKIQQEAKNLLREARPDLAIFIDAQGFNLPLAKYAKSLGIITVYYFAPQYWLWGKKEEAKEVLSNLDWIIATFPQEYSLYKSFGDNVVFFGHPLIDYLSVYSNIDKKNDLIGLFPGSRVQEIKKLTPIFLEIAEKLPGYKFVIPLASQNFSNLLYSIIKGKENLVKVVSGNESQKILRASVISLVASGTVTLEAAILKTPVFVFYKISPLTYFIAKRLVHYPYIALPNIILEKRIFPEYVQYIDINKVVKDIDDFLKDSDRREKMLKDLDRISEIIGKPGVLDKISDFILNLL</sequence>
<evidence type="ECO:0000256" key="10">
    <source>
        <dbReference type="NCBIfam" id="TIGR00215"/>
    </source>
</evidence>
<comment type="function">
    <text evidence="1">Condensation of UDP-2,3-diacylglucosamine and 2,3-diacylglucosamine-1-phosphate to form lipid A disaccharide, a precursor of lipid A, a phosphorylated glycolipid that anchors the lipopolysaccharide to the outer membrane of the cell.</text>
</comment>
<dbReference type="GO" id="GO:0016020">
    <property type="term" value="C:membrane"/>
    <property type="evidence" value="ECO:0007669"/>
    <property type="project" value="GOC"/>
</dbReference>
<dbReference type="PANTHER" id="PTHR30372">
    <property type="entry name" value="LIPID-A-DISACCHARIDE SYNTHASE"/>
    <property type="match status" value="1"/>
</dbReference>
<evidence type="ECO:0000256" key="3">
    <source>
        <dbReference type="ARBA" id="ARBA00020902"/>
    </source>
</evidence>
<dbReference type="NCBIfam" id="TIGR00215">
    <property type="entry name" value="lpxB"/>
    <property type="match status" value="1"/>
</dbReference>
<keyword evidence="7 11" id="KW-0808">Transferase</keyword>
<dbReference type="InterPro" id="IPR003835">
    <property type="entry name" value="Glyco_trans_19"/>
</dbReference>
<dbReference type="EC" id="2.4.1.182" evidence="2 10"/>
<dbReference type="GO" id="GO:0005543">
    <property type="term" value="F:phospholipid binding"/>
    <property type="evidence" value="ECO:0007669"/>
    <property type="project" value="TreeGrafter"/>
</dbReference>
<protein>
    <recommendedName>
        <fullName evidence="3 10">Lipid-A-disaccharide synthase</fullName>
        <ecNumber evidence="2 10">2.4.1.182</ecNumber>
    </recommendedName>
</protein>
<evidence type="ECO:0000256" key="1">
    <source>
        <dbReference type="ARBA" id="ARBA00002056"/>
    </source>
</evidence>
<evidence type="ECO:0000256" key="5">
    <source>
        <dbReference type="ARBA" id="ARBA00022556"/>
    </source>
</evidence>
<evidence type="ECO:0000256" key="7">
    <source>
        <dbReference type="ARBA" id="ARBA00022679"/>
    </source>
</evidence>
<keyword evidence="8" id="KW-0443">Lipid metabolism</keyword>
<gene>
    <name evidence="11" type="ORF">ENW00_09140</name>
</gene>
<keyword evidence="5" id="KW-0441">Lipid A biosynthesis</keyword>
<comment type="catalytic activity">
    <reaction evidence="9">
        <text>a lipid X + a UDP-2-N,3-O-bis[(3R)-3-hydroxyacyl]-alpha-D-glucosamine = a lipid A disaccharide + UDP + H(+)</text>
        <dbReference type="Rhea" id="RHEA:67828"/>
        <dbReference type="ChEBI" id="CHEBI:15378"/>
        <dbReference type="ChEBI" id="CHEBI:58223"/>
        <dbReference type="ChEBI" id="CHEBI:137748"/>
        <dbReference type="ChEBI" id="CHEBI:176338"/>
        <dbReference type="ChEBI" id="CHEBI:176343"/>
        <dbReference type="EC" id="2.4.1.182"/>
    </reaction>
</comment>
<evidence type="ECO:0000256" key="2">
    <source>
        <dbReference type="ARBA" id="ARBA00012687"/>
    </source>
</evidence>
<dbReference type="EMBL" id="DTIN01000040">
    <property type="protein sequence ID" value="HFX14286.1"/>
    <property type="molecule type" value="Genomic_DNA"/>
</dbReference>
<evidence type="ECO:0000256" key="6">
    <source>
        <dbReference type="ARBA" id="ARBA00022676"/>
    </source>
</evidence>
<keyword evidence="6 11" id="KW-0328">Glycosyltransferase</keyword>
<accession>A0A7C3MS69</accession>
<dbReference type="GO" id="GO:0008915">
    <property type="term" value="F:lipid-A-disaccharide synthase activity"/>
    <property type="evidence" value="ECO:0007669"/>
    <property type="project" value="UniProtKB-UniRule"/>
</dbReference>
<dbReference type="GO" id="GO:0009245">
    <property type="term" value="P:lipid A biosynthetic process"/>
    <property type="evidence" value="ECO:0007669"/>
    <property type="project" value="UniProtKB-UniRule"/>
</dbReference>
<evidence type="ECO:0000256" key="4">
    <source>
        <dbReference type="ARBA" id="ARBA00022516"/>
    </source>
</evidence>
<dbReference type="AlphaFoldDB" id="A0A7C3MS69"/>
<name>A0A7C3MS69_DICTH</name>